<dbReference type="Proteomes" id="UP001549921">
    <property type="component" value="Unassembled WGS sequence"/>
</dbReference>
<dbReference type="InterPro" id="IPR013818">
    <property type="entry name" value="Lipase"/>
</dbReference>
<reference evidence="7 8" key="1">
    <citation type="submission" date="2024-06" db="EMBL/GenBank/DDBJ databases">
        <title>A chromosome-level genome assembly of beet webworm, Loxostege sticticalis.</title>
        <authorList>
            <person name="Zhang Y."/>
        </authorList>
    </citation>
    <scope>NUCLEOTIDE SEQUENCE [LARGE SCALE GENOMIC DNA]</scope>
    <source>
        <strain evidence="7">AQ028</strain>
        <tissue evidence="7">Male pupae</tissue>
    </source>
</reference>
<evidence type="ECO:0000256" key="5">
    <source>
        <dbReference type="SAM" id="SignalP"/>
    </source>
</evidence>
<evidence type="ECO:0000313" key="7">
    <source>
        <dbReference type="EMBL" id="KAL0821160.1"/>
    </source>
</evidence>
<dbReference type="CDD" id="cd00707">
    <property type="entry name" value="Pancreat_lipase_like"/>
    <property type="match status" value="1"/>
</dbReference>
<comment type="similarity">
    <text evidence="2 4">Belongs to the AB hydrolase superfamily. Lipase family.</text>
</comment>
<dbReference type="InterPro" id="IPR000734">
    <property type="entry name" value="TAG_lipase"/>
</dbReference>
<feature type="signal peptide" evidence="5">
    <location>
        <begin position="1"/>
        <end position="20"/>
    </location>
</feature>
<dbReference type="SUPFAM" id="SSF53474">
    <property type="entry name" value="alpha/beta-Hydrolases"/>
    <property type="match status" value="1"/>
</dbReference>
<dbReference type="PANTHER" id="PTHR11610">
    <property type="entry name" value="LIPASE"/>
    <property type="match status" value="1"/>
</dbReference>
<evidence type="ECO:0000256" key="4">
    <source>
        <dbReference type="RuleBase" id="RU004262"/>
    </source>
</evidence>
<organism evidence="7 8">
    <name type="scientific">Loxostege sticticalis</name>
    <name type="common">Beet webworm moth</name>
    <dbReference type="NCBI Taxonomy" id="481309"/>
    <lineage>
        <taxon>Eukaryota</taxon>
        <taxon>Metazoa</taxon>
        <taxon>Ecdysozoa</taxon>
        <taxon>Arthropoda</taxon>
        <taxon>Hexapoda</taxon>
        <taxon>Insecta</taxon>
        <taxon>Pterygota</taxon>
        <taxon>Neoptera</taxon>
        <taxon>Endopterygota</taxon>
        <taxon>Lepidoptera</taxon>
        <taxon>Glossata</taxon>
        <taxon>Ditrysia</taxon>
        <taxon>Pyraloidea</taxon>
        <taxon>Crambidae</taxon>
        <taxon>Pyraustinae</taxon>
        <taxon>Loxostege</taxon>
    </lineage>
</organism>
<accession>A0ABD0SMT3</accession>
<protein>
    <recommendedName>
        <fullName evidence="6">Lipase domain-containing protein</fullName>
    </recommendedName>
</protein>
<dbReference type="InterPro" id="IPR029058">
    <property type="entry name" value="AB_hydrolase_fold"/>
</dbReference>
<dbReference type="EMBL" id="JBEDNZ010000018">
    <property type="protein sequence ID" value="KAL0821160.1"/>
    <property type="molecule type" value="Genomic_DNA"/>
</dbReference>
<gene>
    <name evidence="7" type="ORF">ABMA28_005779</name>
</gene>
<comment type="caution">
    <text evidence="7">The sequence shown here is derived from an EMBL/GenBank/DDBJ whole genome shotgun (WGS) entry which is preliminary data.</text>
</comment>
<keyword evidence="5" id="KW-0732">Signal</keyword>
<proteinExistence type="inferred from homology"/>
<name>A0ABD0SMT3_LOXSC</name>
<comment type="subcellular location">
    <subcellularLocation>
        <location evidence="1">Secreted</location>
    </subcellularLocation>
</comment>
<feature type="chain" id="PRO_5044845046" description="Lipase domain-containing protein" evidence="5">
    <location>
        <begin position="21"/>
        <end position="330"/>
    </location>
</feature>
<evidence type="ECO:0000256" key="2">
    <source>
        <dbReference type="ARBA" id="ARBA00010701"/>
    </source>
</evidence>
<dbReference type="GO" id="GO:0005576">
    <property type="term" value="C:extracellular region"/>
    <property type="evidence" value="ECO:0007669"/>
    <property type="project" value="UniProtKB-SubCell"/>
</dbReference>
<sequence>MVKFIEHGLLVFSVTAICLANPANNTSDNRFVEIPVEGNRTQPADLEAKPQSELLDHIKKSADINKYLLYTRQNPDSPQMLKLDDEDSILSSNFDPNVPTAVLMHGWQSQPGYGLGPLLTKALLEKRSTNVILLDWRRLSALDYVSSVSAVPSVGRHVGEFLEYLSALTGAPYSSMHLIGHSLGAHIAGNAGRELGGQAARITGLDPAGPLWNFNSNRLKPSDAVYVEAIHTNGGGLGMIQKVADVDFFPNGGSQQPGCHTTVCNHGRSYELFAASVTNNNLIGRKCSSALQVALDTCKGSELPLGNDDLQKTGSGIYRLNTGRKYPYNA</sequence>
<dbReference type="Pfam" id="PF00151">
    <property type="entry name" value="Lipase"/>
    <property type="match status" value="1"/>
</dbReference>
<dbReference type="Gene3D" id="3.40.50.1820">
    <property type="entry name" value="alpha/beta hydrolase"/>
    <property type="match status" value="1"/>
</dbReference>
<keyword evidence="3" id="KW-0964">Secreted</keyword>
<evidence type="ECO:0000256" key="1">
    <source>
        <dbReference type="ARBA" id="ARBA00004613"/>
    </source>
</evidence>
<dbReference type="AlphaFoldDB" id="A0ABD0SMT3"/>
<evidence type="ECO:0000259" key="6">
    <source>
        <dbReference type="Pfam" id="PF00151"/>
    </source>
</evidence>
<evidence type="ECO:0000256" key="3">
    <source>
        <dbReference type="ARBA" id="ARBA00022525"/>
    </source>
</evidence>
<dbReference type="PRINTS" id="PR00821">
    <property type="entry name" value="TAGLIPASE"/>
</dbReference>
<evidence type="ECO:0000313" key="8">
    <source>
        <dbReference type="Proteomes" id="UP001549921"/>
    </source>
</evidence>
<dbReference type="InterPro" id="IPR033906">
    <property type="entry name" value="Lipase_N"/>
</dbReference>
<feature type="domain" description="Lipase" evidence="6">
    <location>
        <begin position="53"/>
        <end position="292"/>
    </location>
</feature>